<reference evidence="1 2" key="1">
    <citation type="submission" date="2021-05" db="EMBL/GenBank/DDBJ databases">
        <title>Complete genome of Nocardioides aquaticus KCTC 9944T isolated from meromictic and hypersaline Ekho Lake, Antarctica.</title>
        <authorList>
            <person name="Hwang K."/>
            <person name="Kim K.M."/>
            <person name="Choe H."/>
        </authorList>
    </citation>
    <scope>NUCLEOTIDE SEQUENCE [LARGE SCALE GENOMIC DNA]</scope>
    <source>
        <strain evidence="1 2">KCTC 9944</strain>
    </source>
</reference>
<evidence type="ECO:0000313" key="2">
    <source>
        <dbReference type="Proteomes" id="UP000679307"/>
    </source>
</evidence>
<gene>
    <name evidence="1" type="ORF">ENKNEFLB_02262</name>
</gene>
<dbReference type="RefSeq" id="WP_214055515.1">
    <property type="nucleotide sequence ID" value="NZ_BAAAHS010000095.1"/>
</dbReference>
<accession>A0ABX8EH73</accession>
<organism evidence="1 2">
    <name type="scientific">Nocardioides aquaticus</name>
    <dbReference type="NCBI Taxonomy" id="160826"/>
    <lineage>
        <taxon>Bacteria</taxon>
        <taxon>Bacillati</taxon>
        <taxon>Actinomycetota</taxon>
        <taxon>Actinomycetes</taxon>
        <taxon>Propionibacteriales</taxon>
        <taxon>Nocardioidaceae</taxon>
        <taxon>Nocardioides</taxon>
    </lineage>
</organism>
<evidence type="ECO:0008006" key="3">
    <source>
        <dbReference type="Google" id="ProtNLM"/>
    </source>
</evidence>
<proteinExistence type="predicted"/>
<name>A0ABX8EH73_9ACTN</name>
<keyword evidence="2" id="KW-1185">Reference proteome</keyword>
<dbReference type="Pfam" id="PF08811">
    <property type="entry name" value="DUF1800"/>
    <property type="match status" value="1"/>
</dbReference>
<dbReference type="InterPro" id="IPR014917">
    <property type="entry name" value="DUF1800"/>
</dbReference>
<dbReference type="EMBL" id="CP075371">
    <property type="protein sequence ID" value="QVT79872.1"/>
    <property type="molecule type" value="Genomic_DNA"/>
</dbReference>
<sequence length="496" mass="55638">MPAAAPPARAYRPRRFDGRPLLTPGDRHLVGRFSYGLSPALGAEVRKAGGAAAWFERQLEPDRVADPAGDDVDTWWPSLRRGPKELWTRNVEEVEGGWEVMQSLQRHALARRTVSRRQVHEVMTEFWQHLLNVPVHSDGSFTHRASYDRAVRQHALGSFADLLHATTTHPAMGIFLSNAVSTRKHPNENLGRELLELHTVGRGAYTEDDVKASARILTGWRVDLWRTWEATYSLEDHWTGPVQVIGFTDDNAPRTEAEGRALTRRYTDYLARHPSTAERVARRLAVKFVGDAPSEALVAMLARTYLRADTAVRPVLRALVASDEFRAARGSKVRDPAEDVVATYRALGVRIARPTQGDSAVNAMLWQAANLGAEPYAWPTPDGQPVDNRSWASPSRMLASLDLHYSMSGAWWPSKDVTYRTDRQWLPRRSLRFDLLVDHLSQQLLGRRSTSALLRACCESVDVTPATVMDAEHGVVKWNMHRVLATVLDSPAHLTR</sequence>
<dbReference type="Proteomes" id="UP000679307">
    <property type="component" value="Chromosome"/>
</dbReference>
<evidence type="ECO:0000313" key="1">
    <source>
        <dbReference type="EMBL" id="QVT79872.1"/>
    </source>
</evidence>
<protein>
    <recommendedName>
        <fullName evidence="3">DUF1800 domain-containing protein</fullName>
    </recommendedName>
</protein>